<accession>A0A5C3PYF1</accession>
<dbReference type="InParanoid" id="A0A5C3PYF1"/>
<protein>
    <submittedName>
        <fullName evidence="2">Uncharacterized protein</fullName>
    </submittedName>
</protein>
<proteinExistence type="predicted"/>
<dbReference type="AlphaFoldDB" id="A0A5C3PYF1"/>
<evidence type="ECO:0000313" key="3">
    <source>
        <dbReference type="Proteomes" id="UP000308197"/>
    </source>
</evidence>
<feature type="region of interest" description="Disordered" evidence="1">
    <location>
        <begin position="98"/>
        <end position="117"/>
    </location>
</feature>
<dbReference type="EMBL" id="ML210976">
    <property type="protein sequence ID" value="TFK93837.1"/>
    <property type="molecule type" value="Genomic_DNA"/>
</dbReference>
<reference evidence="2 3" key="1">
    <citation type="journal article" date="2019" name="Nat. Ecol. Evol.">
        <title>Megaphylogeny resolves global patterns of mushroom evolution.</title>
        <authorList>
            <person name="Varga T."/>
            <person name="Krizsan K."/>
            <person name="Foldi C."/>
            <person name="Dima B."/>
            <person name="Sanchez-Garcia M."/>
            <person name="Sanchez-Ramirez S."/>
            <person name="Szollosi G.J."/>
            <person name="Szarkandi J.G."/>
            <person name="Papp V."/>
            <person name="Albert L."/>
            <person name="Andreopoulos W."/>
            <person name="Angelini C."/>
            <person name="Antonin V."/>
            <person name="Barry K.W."/>
            <person name="Bougher N.L."/>
            <person name="Buchanan P."/>
            <person name="Buyck B."/>
            <person name="Bense V."/>
            <person name="Catcheside P."/>
            <person name="Chovatia M."/>
            <person name="Cooper J."/>
            <person name="Damon W."/>
            <person name="Desjardin D."/>
            <person name="Finy P."/>
            <person name="Geml J."/>
            <person name="Haridas S."/>
            <person name="Hughes K."/>
            <person name="Justo A."/>
            <person name="Karasinski D."/>
            <person name="Kautmanova I."/>
            <person name="Kiss B."/>
            <person name="Kocsube S."/>
            <person name="Kotiranta H."/>
            <person name="LaButti K.M."/>
            <person name="Lechner B.E."/>
            <person name="Liimatainen K."/>
            <person name="Lipzen A."/>
            <person name="Lukacs Z."/>
            <person name="Mihaltcheva S."/>
            <person name="Morgado L.N."/>
            <person name="Niskanen T."/>
            <person name="Noordeloos M.E."/>
            <person name="Ohm R.A."/>
            <person name="Ortiz-Santana B."/>
            <person name="Ovrebo C."/>
            <person name="Racz N."/>
            <person name="Riley R."/>
            <person name="Savchenko A."/>
            <person name="Shiryaev A."/>
            <person name="Soop K."/>
            <person name="Spirin V."/>
            <person name="Szebenyi C."/>
            <person name="Tomsovsky M."/>
            <person name="Tulloss R.E."/>
            <person name="Uehling J."/>
            <person name="Grigoriev I.V."/>
            <person name="Vagvolgyi C."/>
            <person name="Papp T."/>
            <person name="Martin F.M."/>
            <person name="Miettinen O."/>
            <person name="Hibbett D.S."/>
            <person name="Nagy L.G."/>
        </authorList>
    </citation>
    <scope>NUCLEOTIDE SEQUENCE [LARGE SCALE GENOMIC DNA]</scope>
    <source>
        <strain evidence="2 3">HHB13444</strain>
    </source>
</reference>
<feature type="region of interest" description="Disordered" evidence="1">
    <location>
        <begin position="18"/>
        <end position="65"/>
    </location>
</feature>
<organism evidence="2 3">
    <name type="scientific">Polyporus arcularius HHB13444</name>
    <dbReference type="NCBI Taxonomy" id="1314778"/>
    <lineage>
        <taxon>Eukaryota</taxon>
        <taxon>Fungi</taxon>
        <taxon>Dikarya</taxon>
        <taxon>Basidiomycota</taxon>
        <taxon>Agaricomycotina</taxon>
        <taxon>Agaricomycetes</taxon>
        <taxon>Polyporales</taxon>
        <taxon>Polyporaceae</taxon>
        <taxon>Polyporus</taxon>
    </lineage>
</organism>
<feature type="region of interest" description="Disordered" evidence="1">
    <location>
        <begin position="195"/>
        <end position="229"/>
    </location>
</feature>
<name>A0A5C3PYF1_9APHY</name>
<dbReference type="Proteomes" id="UP000308197">
    <property type="component" value="Unassembled WGS sequence"/>
</dbReference>
<sequence length="229" mass="25432">MRGYRKNVRKAYMEMSSIPFPEIDKEHVAGNPSNSQHDSTISGKHDKPGSYSEEVLTSVPDLESLPEIPDEDEEVRSIPMSPSKLAVHAHNALIFKSHHSNQEHSRTPASLPPTPTDLKDISISARKRSREPGFKLSSLALLRIPRTIYEHAALIVAPLEGAYERPMPLPKGKDAVPRLPKTMRSGEENQQYIGEFGDVHQPPSGAKPRKTRAVSRHFGSDMNAFLNSS</sequence>
<evidence type="ECO:0000313" key="2">
    <source>
        <dbReference type="EMBL" id="TFK93837.1"/>
    </source>
</evidence>
<gene>
    <name evidence="2" type="ORF">K466DRAFT_594114</name>
</gene>
<evidence type="ECO:0000256" key="1">
    <source>
        <dbReference type="SAM" id="MobiDB-lite"/>
    </source>
</evidence>
<keyword evidence="3" id="KW-1185">Reference proteome</keyword>
<feature type="compositionally biased region" description="Polar residues" evidence="1">
    <location>
        <begin position="31"/>
        <end position="42"/>
    </location>
</feature>